<dbReference type="Gene3D" id="3.40.50.150">
    <property type="entry name" value="Vaccinia Virus protein VP39"/>
    <property type="match status" value="1"/>
</dbReference>
<dbReference type="RefSeq" id="WP_307491180.1">
    <property type="nucleotide sequence ID" value="NZ_JAUSVB010000002.1"/>
</dbReference>
<gene>
    <name evidence="1" type="ORF">J2X26_001546</name>
</gene>
<dbReference type="Pfam" id="PF13489">
    <property type="entry name" value="Methyltransf_23"/>
    <property type="match status" value="1"/>
</dbReference>
<keyword evidence="2" id="KW-1185">Reference proteome</keyword>
<dbReference type="GO" id="GO:0008168">
    <property type="term" value="F:methyltransferase activity"/>
    <property type="evidence" value="ECO:0007669"/>
    <property type="project" value="UniProtKB-KW"/>
</dbReference>
<dbReference type="PANTHER" id="PTHR43861">
    <property type="entry name" value="TRANS-ACONITATE 2-METHYLTRANSFERASE-RELATED"/>
    <property type="match status" value="1"/>
</dbReference>
<dbReference type="Proteomes" id="UP001239626">
    <property type="component" value="Unassembled WGS sequence"/>
</dbReference>
<dbReference type="GO" id="GO:0032259">
    <property type="term" value="P:methylation"/>
    <property type="evidence" value="ECO:0007669"/>
    <property type="project" value="UniProtKB-KW"/>
</dbReference>
<organism evidence="1 2">
    <name type="scientific">Cellulomonas humilata</name>
    <dbReference type="NCBI Taxonomy" id="144055"/>
    <lineage>
        <taxon>Bacteria</taxon>
        <taxon>Bacillati</taxon>
        <taxon>Actinomycetota</taxon>
        <taxon>Actinomycetes</taxon>
        <taxon>Micrococcales</taxon>
        <taxon>Cellulomonadaceae</taxon>
        <taxon>Cellulomonas</taxon>
    </lineage>
</organism>
<dbReference type="SUPFAM" id="SSF53335">
    <property type="entry name" value="S-adenosyl-L-methionine-dependent methyltransferases"/>
    <property type="match status" value="1"/>
</dbReference>
<dbReference type="InterPro" id="IPR029063">
    <property type="entry name" value="SAM-dependent_MTases_sf"/>
</dbReference>
<dbReference type="CDD" id="cd02440">
    <property type="entry name" value="AdoMet_MTases"/>
    <property type="match status" value="1"/>
</dbReference>
<name>A0ABU0ED89_9CELL</name>
<reference evidence="1 2" key="1">
    <citation type="submission" date="2023-07" db="EMBL/GenBank/DDBJ databases">
        <title>Sorghum-associated microbial communities from plants grown in Nebraska, USA.</title>
        <authorList>
            <person name="Schachtman D."/>
        </authorList>
    </citation>
    <scope>NUCLEOTIDE SEQUENCE [LARGE SCALE GENOMIC DNA]</scope>
    <source>
        <strain evidence="1 2">BE332</strain>
    </source>
</reference>
<comment type="caution">
    <text evidence="1">The sequence shown here is derived from an EMBL/GenBank/DDBJ whole genome shotgun (WGS) entry which is preliminary data.</text>
</comment>
<dbReference type="EMBL" id="JAUSVB010000002">
    <property type="protein sequence ID" value="MDQ0373235.1"/>
    <property type="molecule type" value="Genomic_DNA"/>
</dbReference>
<sequence length="338" mass="36734">MSVYDLESIDPEATNTGHALVIDLVGAGQRVLDIGCSTGFLGEVLIDRGCTVDGVEIDPEAAELARKRGLRTVTVLDLDHDDLPAAIGSERYDRIILSEVLEHLVRPGAVLAAAAMLLAPGGQIIISVPNVTHGSLRLALLQGRWDYRDTGLLDRTHVRFFTEASIQELVAEAGLQVTRLRSTVVDPLSSEVELDAEDLPAELVEWVRSKPDSFNYQYVLAVEPATAGAAVARPELETADVLPEMSEAEEHGVALLLEKRALVEEITALRRKVLTMRDHAIGAEAELGTARREQAIMARKLAKAEHDVAELRLSASWRVGQLVVSPLSRVRRTIRGSA</sequence>
<accession>A0ABU0ED89</accession>
<protein>
    <submittedName>
        <fullName evidence="1">2-polyprenyl-3-methyl-5-hydroxy-6-metoxy-1, 4-benzoquinol methylase</fullName>
    </submittedName>
</protein>
<keyword evidence="1" id="KW-0808">Transferase</keyword>
<keyword evidence="1" id="KW-0489">Methyltransferase</keyword>
<evidence type="ECO:0000313" key="1">
    <source>
        <dbReference type="EMBL" id="MDQ0373235.1"/>
    </source>
</evidence>
<evidence type="ECO:0000313" key="2">
    <source>
        <dbReference type="Proteomes" id="UP001239626"/>
    </source>
</evidence>
<proteinExistence type="predicted"/>